<dbReference type="CDD" id="cd12294">
    <property type="entry name" value="RRM_Rrp7A"/>
    <property type="match status" value="1"/>
</dbReference>
<evidence type="ECO:0000256" key="1">
    <source>
        <dbReference type="ARBA" id="ARBA00004138"/>
    </source>
</evidence>
<evidence type="ECO:0000256" key="11">
    <source>
        <dbReference type="ARBA" id="ARBA00054533"/>
    </source>
</evidence>
<evidence type="ECO:0000256" key="9">
    <source>
        <dbReference type="ARBA" id="ARBA00023242"/>
    </source>
</evidence>
<dbReference type="CDD" id="cd12681">
    <property type="entry name" value="RRM_SKAR"/>
    <property type="match status" value="1"/>
</dbReference>
<dbReference type="InterPro" id="IPR040446">
    <property type="entry name" value="RRP7"/>
</dbReference>
<gene>
    <name evidence="17" type="ORF">UY3_11060</name>
</gene>
<keyword evidence="5" id="KW-0963">Cytoplasm</keyword>
<comment type="subcellular location">
    <subcellularLocation>
        <location evidence="1">Cell projection</location>
        <location evidence="1">Cilium</location>
    </subcellularLocation>
    <subcellularLocation>
        <location evidence="2">Cytoplasm</location>
        <location evidence="2">Cytoskeleton</location>
        <location evidence="2">Microtubule organizing center</location>
        <location evidence="2">Centrosome</location>
    </subcellularLocation>
    <subcellularLocation>
        <location evidence="3">Nucleus</location>
        <location evidence="3">Nucleolus</location>
    </subcellularLocation>
</comment>
<dbReference type="eggNOG" id="KOG0533">
    <property type="taxonomic scope" value="Eukaryota"/>
</dbReference>
<evidence type="ECO:0000259" key="16">
    <source>
        <dbReference type="PROSITE" id="PS50102"/>
    </source>
</evidence>
<keyword evidence="10" id="KW-0966">Cell projection</keyword>
<dbReference type="InterPro" id="IPR012677">
    <property type="entry name" value="Nucleotide-bd_a/b_plait_sf"/>
</dbReference>
<dbReference type="GO" id="GO:0006364">
    <property type="term" value="P:rRNA processing"/>
    <property type="evidence" value="ECO:0007669"/>
    <property type="project" value="TreeGrafter"/>
</dbReference>
<dbReference type="InterPro" id="IPR034890">
    <property type="entry name" value="Rrp7A_RRM"/>
</dbReference>
<feature type="non-terminal residue" evidence="17">
    <location>
        <position position="1"/>
    </location>
</feature>
<evidence type="ECO:0000256" key="2">
    <source>
        <dbReference type="ARBA" id="ARBA00004300"/>
    </source>
</evidence>
<evidence type="ECO:0000256" key="15">
    <source>
        <dbReference type="SAM" id="Coils"/>
    </source>
</evidence>
<dbReference type="InterPro" id="IPR000504">
    <property type="entry name" value="RRM_dom"/>
</dbReference>
<dbReference type="Gene3D" id="3.30.70.330">
    <property type="match status" value="2"/>
</dbReference>
<organism evidence="17 18">
    <name type="scientific">Chelonia mydas</name>
    <name type="common">Green sea-turtle</name>
    <name type="synonym">Chelonia agassizi</name>
    <dbReference type="NCBI Taxonomy" id="8469"/>
    <lineage>
        <taxon>Eukaryota</taxon>
        <taxon>Metazoa</taxon>
        <taxon>Chordata</taxon>
        <taxon>Craniata</taxon>
        <taxon>Vertebrata</taxon>
        <taxon>Euteleostomi</taxon>
        <taxon>Archelosauria</taxon>
        <taxon>Testudinata</taxon>
        <taxon>Testudines</taxon>
        <taxon>Cryptodira</taxon>
        <taxon>Durocryptodira</taxon>
        <taxon>Americhelydia</taxon>
        <taxon>Chelonioidea</taxon>
        <taxon>Cheloniidae</taxon>
        <taxon>Chelonia</taxon>
    </lineage>
</organism>
<dbReference type="GO" id="GO:0032545">
    <property type="term" value="C:CURI complex"/>
    <property type="evidence" value="ECO:0007669"/>
    <property type="project" value="TreeGrafter"/>
</dbReference>
<evidence type="ECO:0000256" key="14">
    <source>
        <dbReference type="PROSITE-ProRule" id="PRU00176"/>
    </source>
</evidence>
<dbReference type="GO" id="GO:0034456">
    <property type="term" value="C:UTP-C complex"/>
    <property type="evidence" value="ECO:0007669"/>
    <property type="project" value="TreeGrafter"/>
</dbReference>
<comment type="subunit">
    <text evidence="12">Part of the small subunit (SSU) processome, composed of more than 70 proteins and the RNA chaperone small nucleolar RNA (snoRNA) U3. Interacts with NOL6; required for NOL6 localization to nucleolus.</text>
</comment>
<dbReference type="Pfam" id="PF12923">
    <property type="entry name" value="RRP7"/>
    <property type="match status" value="1"/>
</dbReference>
<keyword evidence="6" id="KW-0597">Phosphoprotein</keyword>
<dbReference type="Gene3D" id="6.10.250.1770">
    <property type="match status" value="1"/>
</dbReference>
<evidence type="ECO:0000313" key="18">
    <source>
        <dbReference type="Proteomes" id="UP000031443"/>
    </source>
</evidence>
<dbReference type="Proteomes" id="UP000031443">
    <property type="component" value="Unassembled WGS sequence"/>
</dbReference>
<dbReference type="InterPro" id="IPR034784">
    <property type="entry name" value="PDIP3_RRM"/>
</dbReference>
<dbReference type="GO" id="GO:0003723">
    <property type="term" value="F:RNA binding"/>
    <property type="evidence" value="ECO:0007669"/>
    <property type="project" value="UniProtKB-UniRule"/>
</dbReference>
<feature type="domain" description="RRM" evidence="16">
    <location>
        <begin position="259"/>
        <end position="330"/>
    </location>
</feature>
<dbReference type="EMBL" id="KB543242">
    <property type="protein sequence ID" value="EMP31877.1"/>
    <property type="molecule type" value="Genomic_DNA"/>
</dbReference>
<feature type="coiled-coil region" evidence="15">
    <location>
        <begin position="613"/>
        <end position="640"/>
    </location>
</feature>
<name>M7BUT3_CHEMY</name>
<dbReference type="InterPro" id="IPR024326">
    <property type="entry name" value="RRP7_C"/>
</dbReference>
<accession>M7BUT3</accession>
<dbReference type="FunFam" id="3.30.70.330:FF:000512">
    <property type="entry name" value="Ribosomal RNA-processing 7 homolog A"/>
    <property type="match status" value="1"/>
</dbReference>
<evidence type="ECO:0000313" key="17">
    <source>
        <dbReference type="EMBL" id="EMP31877.1"/>
    </source>
</evidence>
<keyword evidence="8" id="KW-0206">Cytoskeleton</keyword>
<keyword evidence="9" id="KW-0539">Nucleus</keyword>
<dbReference type="SMART" id="SM00360">
    <property type="entry name" value="RRM"/>
    <property type="match status" value="2"/>
</dbReference>
<evidence type="ECO:0000256" key="3">
    <source>
        <dbReference type="ARBA" id="ARBA00004604"/>
    </source>
</evidence>
<keyword evidence="7 14" id="KW-0694">RNA-binding</keyword>
<comment type="function">
    <text evidence="11">Nucleolar protein that is involved in ribosomal RNA (rRNA) processing. Also plays a role in primary cilia resorption, and cell cycle progression in neurogenesis and neocortex development. Part of the small subunit (SSU) processome, first precursor of the small eukaryotic ribosomal subunit. During the assembly of the SSU processome in the nucleolus, many ribosome biogenesis factors, an RNA chaperone and ribosomal proteins associate with the nascent pre-rRNA and work in concert to generate RNA folding, modifications, rearrangements and cleavage as well as targeted degradation of pre-ribosomal RNA by the RNA exosome.</text>
</comment>
<keyword evidence="15" id="KW-0175">Coiled coil</keyword>
<comment type="similarity">
    <text evidence="4">Belongs to the RRP7 family.</text>
</comment>
<evidence type="ECO:0000256" key="7">
    <source>
        <dbReference type="ARBA" id="ARBA00022884"/>
    </source>
</evidence>
<evidence type="ECO:0000256" key="10">
    <source>
        <dbReference type="ARBA" id="ARBA00023273"/>
    </source>
</evidence>
<dbReference type="Pfam" id="PF00076">
    <property type="entry name" value="RRM_1"/>
    <property type="match status" value="1"/>
</dbReference>
<evidence type="ECO:0000256" key="13">
    <source>
        <dbReference type="ARBA" id="ARBA00071540"/>
    </source>
</evidence>
<dbReference type="AlphaFoldDB" id="M7BUT3"/>
<keyword evidence="18" id="KW-1185">Reference proteome</keyword>
<dbReference type="PROSITE" id="PS50102">
    <property type="entry name" value="RRM"/>
    <property type="match status" value="1"/>
</dbReference>
<dbReference type="InterPro" id="IPR035979">
    <property type="entry name" value="RBD_domain_sf"/>
</dbReference>
<dbReference type="GO" id="GO:0000028">
    <property type="term" value="P:ribosomal small subunit assembly"/>
    <property type="evidence" value="ECO:0007669"/>
    <property type="project" value="TreeGrafter"/>
</dbReference>
<dbReference type="SUPFAM" id="SSF54928">
    <property type="entry name" value="RNA-binding domain, RBD"/>
    <property type="match status" value="2"/>
</dbReference>
<evidence type="ECO:0000256" key="6">
    <source>
        <dbReference type="ARBA" id="ARBA00022553"/>
    </source>
</evidence>
<dbReference type="GO" id="GO:0005813">
    <property type="term" value="C:centrosome"/>
    <property type="evidence" value="ECO:0007669"/>
    <property type="project" value="UniProtKB-SubCell"/>
</dbReference>
<reference evidence="18" key="1">
    <citation type="journal article" date="2013" name="Nat. Genet.">
        <title>The draft genomes of soft-shell turtle and green sea turtle yield insights into the development and evolution of the turtle-specific body plan.</title>
        <authorList>
            <person name="Wang Z."/>
            <person name="Pascual-Anaya J."/>
            <person name="Zadissa A."/>
            <person name="Li W."/>
            <person name="Niimura Y."/>
            <person name="Huang Z."/>
            <person name="Li C."/>
            <person name="White S."/>
            <person name="Xiong Z."/>
            <person name="Fang D."/>
            <person name="Wang B."/>
            <person name="Ming Y."/>
            <person name="Chen Y."/>
            <person name="Zheng Y."/>
            <person name="Kuraku S."/>
            <person name="Pignatelli M."/>
            <person name="Herrero J."/>
            <person name="Beal K."/>
            <person name="Nozawa M."/>
            <person name="Li Q."/>
            <person name="Wang J."/>
            <person name="Zhang H."/>
            <person name="Yu L."/>
            <person name="Shigenobu S."/>
            <person name="Wang J."/>
            <person name="Liu J."/>
            <person name="Flicek P."/>
            <person name="Searle S."/>
            <person name="Wang J."/>
            <person name="Kuratani S."/>
            <person name="Yin Y."/>
            <person name="Aken B."/>
            <person name="Zhang G."/>
            <person name="Irie N."/>
        </authorList>
    </citation>
    <scope>NUCLEOTIDE SEQUENCE [LARGE SCALE GENOMIC DNA]</scope>
</reference>
<sequence length="646" mass="72692">LNTRPVFGGIRSRIGIQQTLLSRPTPTISFQRTFDARQKIGLTDARHKLGVKDAREKLLQKDARFKIKGKVQDAREMLNSRKQQSVPAEKVTKVIDAREKISLKRSAPTAAIVSPAVGTVTPAMKITKTIQQKAAAPGHSHSAGMRINVVNNHTQRQGLYDMEDDDESISPLPSKQMKITTTNSFLHNAAGLSGNKFSLSKTVPLTKVVQNDSYTAPTAPLSPIRTKALTNVSRTLVTKEEPPKEPAPVEPVFSPLEGTKMTVNNLHPRVTEEDIVELFCVCGALKRARLVHPGVAEVVFVKKEDAITAYKKYNNRCLDGQPMKCNLHMNGNVITSDQPILLQALRYNRICSNPSDKHLQDLYQAFLQLQYPPAEVKKQIDSARRVPRTIPVKLSEKQQSPHYLYVKEHKVREGTDTTYPPHRTLFVLNIPPYCTKACLSRLFSCCSSVQSVNVCEKPGPREKPEASKSKFFNLKTVPGFRVAYVVFKNPAGIQAAKSLSLQGPLVISSESHPVKTGIRKWIASYAASVVDPAELKAEVDTFMQAYDQKIAEEEAKAEEEEGVPDEEGWVKVTRKGRRPGLPRTEAASLRVLEREKRKRARKELLNFYAWQHRETKRENIAQLRKKFEEDKQRIALMRAQRKFRPY</sequence>
<dbReference type="PANTHER" id="PTHR13191:SF0">
    <property type="entry name" value="RIBOSOMAL RNA-PROCESSING PROTEIN 7 HOMOLOG A-RELATED"/>
    <property type="match status" value="1"/>
</dbReference>
<evidence type="ECO:0000256" key="8">
    <source>
        <dbReference type="ARBA" id="ARBA00023212"/>
    </source>
</evidence>
<dbReference type="GO" id="GO:0005929">
    <property type="term" value="C:cilium"/>
    <property type="evidence" value="ECO:0007669"/>
    <property type="project" value="UniProtKB-SubCell"/>
</dbReference>
<proteinExistence type="inferred from homology"/>
<evidence type="ECO:0000256" key="4">
    <source>
        <dbReference type="ARBA" id="ARBA00006110"/>
    </source>
</evidence>
<evidence type="ECO:0000256" key="12">
    <source>
        <dbReference type="ARBA" id="ARBA00062032"/>
    </source>
</evidence>
<protein>
    <recommendedName>
        <fullName evidence="13">Ribosomal RNA-processing protein 7 homolog A</fullName>
    </recommendedName>
</protein>
<evidence type="ECO:0000256" key="5">
    <source>
        <dbReference type="ARBA" id="ARBA00022490"/>
    </source>
</evidence>
<dbReference type="STRING" id="8469.M7BUT3"/>
<dbReference type="CDD" id="cd12951">
    <property type="entry name" value="RRP7_Rrp7A"/>
    <property type="match status" value="1"/>
</dbReference>
<dbReference type="PANTHER" id="PTHR13191">
    <property type="entry name" value="RIBOSOMAL RNA PROCESSING PROTEIN 7-RELATED"/>
    <property type="match status" value="1"/>
</dbReference>